<feature type="compositionally biased region" description="Pro residues" evidence="1">
    <location>
        <begin position="312"/>
        <end position="321"/>
    </location>
</feature>
<evidence type="ECO:0000313" key="3">
    <source>
        <dbReference type="EMBL" id="PRQ09402.1"/>
    </source>
</evidence>
<dbReference type="OrthoDB" id="5511841at2"/>
<dbReference type="Proteomes" id="UP000238823">
    <property type="component" value="Unassembled WGS sequence"/>
</dbReference>
<keyword evidence="2" id="KW-0732">Signal</keyword>
<evidence type="ECO:0000256" key="1">
    <source>
        <dbReference type="SAM" id="MobiDB-lite"/>
    </source>
</evidence>
<feature type="region of interest" description="Disordered" evidence="1">
    <location>
        <begin position="262"/>
        <end position="341"/>
    </location>
</feature>
<protein>
    <recommendedName>
        <fullName evidence="5">Lipoprotein</fullName>
    </recommendedName>
</protein>
<feature type="compositionally biased region" description="Acidic residues" evidence="1">
    <location>
        <begin position="289"/>
        <end position="308"/>
    </location>
</feature>
<dbReference type="RefSeq" id="WP_106087950.1">
    <property type="nucleotide sequence ID" value="NZ_PVNL01000025.1"/>
</dbReference>
<dbReference type="EMBL" id="PVNL01000025">
    <property type="protein sequence ID" value="PRQ09402.1"/>
    <property type="molecule type" value="Genomic_DNA"/>
</dbReference>
<feature type="signal peptide" evidence="2">
    <location>
        <begin position="1"/>
        <end position="23"/>
    </location>
</feature>
<evidence type="ECO:0008006" key="5">
    <source>
        <dbReference type="Google" id="ProtNLM"/>
    </source>
</evidence>
<dbReference type="PROSITE" id="PS51257">
    <property type="entry name" value="PROKAR_LIPOPROTEIN"/>
    <property type="match status" value="1"/>
</dbReference>
<evidence type="ECO:0000256" key="2">
    <source>
        <dbReference type="SAM" id="SignalP"/>
    </source>
</evidence>
<evidence type="ECO:0000313" key="4">
    <source>
        <dbReference type="Proteomes" id="UP000238823"/>
    </source>
</evidence>
<sequence>MSPRSVTLTLALAGLLMTSVACKGIERPYPPDQPPEVTELMIATAPALQSVQVPRAKVRQGGGPAASLMLVAQAPARFTGTIQISGNELVTLVVNEDEYGLRWVGGREGAQSLAPGYYSGPPSRCAVETLLGVSLEPEAFVKMILGGAPLIDGPHQVIDRGWDRKTGRERLRIANDRYEQELAFAWIPKSGGRDGHWQFAGASLWAIDSSGAPEWLWTISHEELHEVDGAILPAKTQIRQPKPRGRGEAVINVSFQKQVANPQLGGELSADPPLEPGADSGGNGANAGDDWDDDWGDDADTEGSDAADEPTAPEPPPPTIPPQFVGNPTGLTPRGDLCAGR</sequence>
<accession>A0A2S9YWH9</accession>
<name>A0A2S9YWH9_9BACT</name>
<reference evidence="3 4" key="1">
    <citation type="submission" date="2018-03" db="EMBL/GenBank/DDBJ databases">
        <title>Draft Genome Sequences of the Obligatory Marine Myxobacteria Enhygromyxa salina SWB007.</title>
        <authorList>
            <person name="Poehlein A."/>
            <person name="Moghaddam J.A."/>
            <person name="Harms H."/>
            <person name="Alanjari M."/>
            <person name="Koenig G.M."/>
            <person name="Daniel R."/>
            <person name="Schaeberle T.F."/>
        </authorList>
    </citation>
    <scope>NUCLEOTIDE SEQUENCE [LARGE SCALE GENOMIC DNA]</scope>
    <source>
        <strain evidence="3 4">SWB007</strain>
    </source>
</reference>
<organism evidence="3 4">
    <name type="scientific">Enhygromyxa salina</name>
    <dbReference type="NCBI Taxonomy" id="215803"/>
    <lineage>
        <taxon>Bacteria</taxon>
        <taxon>Pseudomonadati</taxon>
        <taxon>Myxococcota</taxon>
        <taxon>Polyangia</taxon>
        <taxon>Nannocystales</taxon>
        <taxon>Nannocystaceae</taxon>
        <taxon>Enhygromyxa</taxon>
    </lineage>
</organism>
<feature type="chain" id="PRO_5015599983" description="Lipoprotein" evidence="2">
    <location>
        <begin position="24"/>
        <end position="341"/>
    </location>
</feature>
<comment type="caution">
    <text evidence="3">The sequence shown here is derived from an EMBL/GenBank/DDBJ whole genome shotgun (WGS) entry which is preliminary data.</text>
</comment>
<proteinExistence type="predicted"/>
<gene>
    <name evidence="3" type="ORF">ENSA7_08810</name>
</gene>
<dbReference type="AlphaFoldDB" id="A0A2S9YWH9"/>